<evidence type="ECO:0000313" key="4">
    <source>
        <dbReference type="Proteomes" id="UP001187471"/>
    </source>
</evidence>
<organism evidence="3 4">
    <name type="scientific">Escallonia rubra</name>
    <dbReference type="NCBI Taxonomy" id="112253"/>
    <lineage>
        <taxon>Eukaryota</taxon>
        <taxon>Viridiplantae</taxon>
        <taxon>Streptophyta</taxon>
        <taxon>Embryophyta</taxon>
        <taxon>Tracheophyta</taxon>
        <taxon>Spermatophyta</taxon>
        <taxon>Magnoliopsida</taxon>
        <taxon>eudicotyledons</taxon>
        <taxon>Gunneridae</taxon>
        <taxon>Pentapetalae</taxon>
        <taxon>asterids</taxon>
        <taxon>campanulids</taxon>
        <taxon>Escalloniales</taxon>
        <taxon>Escalloniaceae</taxon>
        <taxon>Escallonia</taxon>
    </lineage>
</organism>
<feature type="region of interest" description="Disordered" evidence="1">
    <location>
        <begin position="1"/>
        <end position="24"/>
    </location>
</feature>
<dbReference type="PANTHER" id="PTHR34835">
    <property type="entry name" value="OS07G0283600 PROTEIN-RELATED"/>
    <property type="match status" value="1"/>
</dbReference>
<evidence type="ECO:0000256" key="1">
    <source>
        <dbReference type="SAM" id="MobiDB-lite"/>
    </source>
</evidence>
<dbReference type="Proteomes" id="UP001187471">
    <property type="component" value="Unassembled WGS sequence"/>
</dbReference>
<evidence type="ECO:0000259" key="2">
    <source>
        <dbReference type="Pfam" id="PF09331"/>
    </source>
</evidence>
<gene>
    <name evidence="3" type="ORF">RJ640_027291</name>
</gene>
<dbReference type="EMBL" id="JAVXUO010001279">
    <property type="protein sequence ID" value="KAK2983966.1"/>
    <property type="molecule type" value="Genomic_DNA"/>
</dbReference>
<protein>
    <recommendedName>
        <fullName evidence="2">DUF1985 domain-containing protein</fullName>
    </recommendedName>
</protein>
<comment type="caution">
    <text evidence="3">The sequence shown here is derived from an EMBL/GenBank/DDBJ whole genome shotgun (WGS) entry which is preliminary data.</text>
</comment>
<name>A0AA88RR10_9ASTE</name>
<sequence length="371" mass="40981">MAVSSPHPAPPPQHGPPSPLPNPSAPNHHYVVVLRCRNGCRDEKIKDRFMHVAVEALKIAFRSSTLVCAGVKFTAVEVAVVTARGAFEGGGVSGNGGGGRHELPADVHSVASQLNQSNHRIVESAPLLENIQDFNIKAKPVRTNPRKKEQLYPSGEEKISFCLDEVNKCLGLPIEGKRKLDTKIHQDYPEFVHKYLDTIVQAGRKKKKDGSESIPARKMLESIIVLFDIENNSKTDFLRLCLLYMFNVFFFPTSDPNISLEHLKYLKDMTAFSEYAWGKIVWEHTLDGVKETRRRVEQGKNGRGYYIKGCLPLLEVNPCSSCDKDEKYKAGGQDKGMTVGASSAPAGLFLTILDTGIKSLVVAGEVDHEKS</sequence>
<dbReference type="InterPro" id="IPR015410">
    <property type="entry name" value="DUF1985"/>
</dbReference>
<dbReference type="Pfam" id="PF09331">
    <property type="entry name" value="DUF1985"/>
    <property type="match status" value="1"/>
</dbReference>
<feature type="domain" description="DUF1985" evidence="2">
    <location>
        <begin position="153"/>
        <end position="286"/>
    </location>
</feature>
<dbReference type="AlphaFoldDB" id="A0AA88RR10"/>
<reference evidence="3" key="1">
    <citation type="submission" date="2022-12" db="EMBL/GenBank/DDBJ databases">
        <title>Draft genome assemblies for two species of Escallonia (Escalloniales).</title>
        <authorList>
            <person name="Chanderbali A."/>
            <person name="Dervinis C."/>
            <person name="Anghel I."/>
            <person name="Soltis D."/>
            <person name="Soltis P."/>
            <person name="Zapata F."/>
        </authorList>
    </citation>
    <scope>NUCLEOTIDE SEQUENCE</scope>
    <source>
        <strain evidence="3">UCBG92.1500</strain>
        <tissue evidence="3">Leaf</tissue>
    </source>
</reference>
<keyword evidence="4" id="KW-1185">Reference proteome</keyword>
<feature type="compositionally biased region" description="Pro residues" evidence="1">
    <location>
        <begin position="7"/>
        <end position="24"/>
    </location>
</feature>
<accession>A0AA88RR10</accession>
<proteinExistence type="predicted"/>
<evidence type="ECO:0000313" key="3">
    <source>
        <dbReference type="EMBL" id="KAK2983966.1"/>
    </source>
</evidence>